<evidence type="ECO:0008006" key="5">
    <source>
        <dbReference type="Google" id="ProtNLM"/>
    </source>
</evidence>
<evidence type="ECO:0000313" key="4">
    <source>
        <dbReference type="Proteomes" id="UP001153737"/>
    </source>
</evidence>
<sequence length="1287" mass="145905">MAASASEIEDFLSGPLVKWLSTCIKKPETLQVYETFFDGGPINEVLLLIDPEPSQPVPSITNLQGLNITTARAKIFHCIVRNIKTVYEDELGQVVVSIPDCVVLGRTPASQAALGQLRLLILLLLGCAVQGPTKEVFIGKIKELSVDDQHDIVECIKRVTDDQSIVLTLDWPDQPSQRLYSHIRTLTRERDKLVQQWVTDLGQEAPISESAPKFGTHGVESNHLAVELADWKARMRRQRQELEEKSEILAECKEELEHCKTMLAKLKTENVDLLTEARQAKAYRDEVDSMREKIERADRLEIEAQRYRERLADAEFYRVRVDELREDNRVLLETREMLEAQVARARLRGDHVLELEAELLASKQALAEVVLERDATKDKIQELLEENLQLQQLTKAALQENSSSTAFTDSDPEEPNSGDNSLSEQLTNNAQARALRLELENKRLLSAIDNLKESSFHESATKISELEKEKKKSALRCEQLQESCDRLTRQNAELESLFKNAIQENRKLQDSIDTQKVILDRHNSELHNERTRLNELENNIEHVTKEKQRIQTLCDTIKKRADDSEKSLSDISEQLATLQAQAGKVKEFEKTANSMTEKVSVLEKENTTMSKEITKLKKTIEAKDVIVDQAVEKSCKQEKEIQRLNDKNLNLSSQIERLQDIEKKSQELISRASINSETISTLQKDLITEKVTGEKFKSNLDKLGLNVEILENDVTFVIEKMLDNSEILKIVTPIVKEHIGENESLQNVGSSNIDEEKNIQNEKLLAEISNLQISNDILQNENATLKVDIATLKSQVNSLQTQQTALQLANSQLVVEKDELVKKQQIQNTQHDTLLLDQVTLRTLHEQLNSEYEEAKREQETLKKVARDLRSEIRTLKETNGTLETRIADVEAEKDALKSDAKSLGNLRAEHSKLKDDFRNLFTASERLKQEYRSVQEELKTLRTESRNLRLGRTEMQGELNLRSDRVASFQLENAKLQQKCDMLFEMNHSLDSDRRALMEHVSQLLSQYHSLLTHSLEDKQHYHTEEKQYTDKVNNLCRQKEKLEEKIMEHYRKLDNASAKKKGFGATLVRRVRKAGSDIINKVPSRNRRSWHEDTARMTRSQITLLNDGSGESNGNASDNSLEEPFKRSAGGGGGSLHGHKNREEVVSRRSSYREVASHRNSIADDPTAPQEPTPALSLGTVGTRRTVYLSEEDHSPIAAALPAPANPPVDPPSAQPPALPPMLVYNKISTVIGEPPRVAQQTDGPPRVAQQVDRPCEEGEKEGEKDSKGGRSAKETAVWYEYGCV</sequence>
<dbReference type="Proteomes" id="UP001153737">
    <property type="component" value="Chromosome 17"/>
</dbReference>
<dbReference type="GO" id="GO:0008017">
    <property type="term" value="F:microtubule binding"/>
    <property type="evidence" value="ECO:0007669"/>
    <property type="project" value="TreeGrafter"/>
</dbReference>
<dbReference type="OrthoDB" id="10254988at2759"/>
<evidence type="ECO:0000256" key="2">
    <source>
        <dbReference type="SAM" id="MobiDB-lite"/>
    </source>
</evidence>
<dbReference type="SUPFAM" id="SSF116907">
    <property type="entry name" value="Hook domain"/>
    <property type="match status" value="1"/>
</dbReference>
<feature type="compositionally biased region" description="Basic and acidic residues" evidence="2">
    <location>
        <begin position="1256"/>
        <end position="1275"/>
    </location>
</feature>
<feature type="region of interest" description="Disordered" evidence="2">
    <location>
        <begin position="1238"/>
        <end position="1275"/>
    </location>
</feature>
<feature type="compositionally biased region" description="Basic and acidic residues" evidence="2">
    <location>
        <begin position="1143"/>
        <end position="1159"/>
    </location>
</feature>
<feature type="compositionally biased region" description="Polar residues" evidence="2">
    <location>
        <begin position="1106"/>
        <end position="1121"/>
    </location>
</feature>
<feature type="region of interest" description="Disordered" evidence="2">
    <location>
        <begin position="399"/>
        <end position="424"/>
    </location>
</feature>
<dbReference type="GO" id="GO:0005737">
    <property type="term" value="C:cytoplasm"/>
    <property type="evidence" value="ECO:0007669"/>
    <property type="project" value="TreeGrafter"/>
</dbReference>
<feature type="coiled-coil region" evidence="1">
    <location>
        <begin position="1027"/>
        <end position="1061"/>
    </location>
</feature>
<feature type="coiled-coil region" evidence="1">
    <location>
        <begin position="838"/>
        <end position="945"/>
    </location>
</feature>
<dbReference type="GO" id="GO:0030705">
    <property type="term" value="P:cytoskeleton-dependent intracellular transport"/>
    <property type="evidence" value="ECO:0007669"/>
    <property type="project" value="TreeGrafter"/>
</dbReference>
<dbReference type="Gene3D" id="1.10.418.10">
    <property type="entry name" value="Calponin-like domain"/>
    <property type="match status" value="1"/>
</dbReference>
<feature type="compositionally biased region" description="Pro residues" evidence="2">
    <location>
        <begin position="1206"/>
        <end position="1222"/>
    </location>
</feature>
<keyword evidence="4" id="KW-1185">Reference proteome</keyword>
<protein>
    <recommendedName>
        <fullName evidence="5">HOOK N-terminal domain-containing protein</fullName>
    </recommendedName>
</protein>
<feature type="region of interest" description="Disordered" evidence="2">
    <location>
        <begin position="1204"/>
        <end position="1223"/>
    </location>
</feature>
<dbReference type="GO" id="GO:0005813">
    <property type="term" value="C:centrosome"/>
    <property type="evidence" value="ECO:0007669"/>
    <property type="project" value="TreeGrafter"/>
</dbReference>
<dbReference type="GO" id="GO:0031122">
    <property type="term" value="P:cytoplasmic microtubule organization"/>
    <property type="evidence" value="ECO:0007669"/>
    <property type="project" value="TreeGrafter"/>
</dbReference>
<organism evidence="3 4">
    <name type="scientific">Phaedon cochleariae</name>
    <name type="common">Mustard beetle</name>
    <dbReference type="NCBI Taxonomy" id="80249"/>
    <lineage>
        <taxon>Eukaryota</taxon>
        <taxon>Metazoa</taxon>
        <taxon>Ecdysozoa</taxon>
        <taxon>Arthropoda</taxon>
        <taxon>Hexapoda</taxon>
        <taxon>Insecta</taxon>
        <taxon>Pterygota</taxon>
        <taxon>Neoptera</taxon>
        <taxon>Endopterygota</taxon>
        <taxon>Coleoptera</taxon>
        <taxon>Polyphaga</taxon>
        <taxon>Cucujiformia</taxon>
        <taxon>Chrysomeloidea</taxon>
        <taxon>Chrysomelidae</taxon>
        <taxon>Chrysomelinae</taxon>
        <taxon>Chrysomelini</taxon>
        <taxon>Phaedon</taxon>
    </lineage>
</organism>
<reference evidence="3" key="2">
    <citation type="submission" date="2022-10" db="EMBL/GenBank/DDBJ databases">
        <authorList>
            <consortium name="ENA_rothamsted_submissions"/>
            <consortium name="culmorum"/>
            <person name="King R."/>
        </authorList>
    </citation>
    <scope>NUCLEOTIDE SEQUENCE</scope>
</reference>
<evidence type="ECO:0000256" key="1">
    <source>
        <dbReference type="SAM" id="Coils"/>
    </source>
</evidence>
<feature type="coiled-coil region" evidence="1">
    <location>
        <begin position="761"/>
        <end position="802"/>
    </location>
</feature>
<evidence type="ECO:0000313" key="3">
    <source>
        <dbReference type="EMBL" id="CAG9818185.1"/>
    </source>
</evidence>
<dbReference type="InterPro" id="IPR036872">
    <property type="entry name" value="CH_dom_sf"/>
</dbReference>
<dbReference type="PANTHER" id="PTHR18947">
    <property type="entry name" value="HOOK PROTEINS"/>
    <property type="match status" value="1"/>
</dbReference>
<reference evidence="3" key="1">
    <citation type="submission" date="2022-01" db="EMBL/GenBank/DDBJ databases">
        <authorList>
            <person name="King R."/>
        </authorList>
    </citation>
    <scope>NUCLEOTIDE SEQUENCE</scope>
</reference>
<dbReference type="EMBL" id="OU896723">
    <property type="protein sequence ID" value="CAG9818185.1"/>
    <property type="molecule type" value="Genomic_DNA"/>
</dbReference>
<name>A0A9N9SG05_PHACE</name>
<dbReference type="PANTHER" id="PTHR18947:SF28">
    <property type="entry name" value="GIRDIN, ISOFORM A"/>
    <property type="match status" value="1"/>
</dbReference>
<accession>A0A9N9SG05</accession>
<proteinExistence type="predicted"/>
<feature type="region of interest" description="Disordered" evidence="2">
    <location>
        <begin position="1106"/>
        <end position="1182"/>
    </location>
</feature>
<gene>
    <name evidence="3" type="ORF">PHAECO_LOCUS5665</name>
</gene>
<dbReference type="GO" id="GO:0051959">
    <property type="term" value="F:dynein light intermediate chain binding"/>
    <property type="evidence" value="ECO:0007669"/>
    <property type="project" value="TreeGrafter"/>
</dbReference>
<keyword evidence="1" id="KW-0175">Coiled coil</keyword>